<name>A0A1W0A621_9STRA</name>
<sequence length="222" mass="24929">MGNLKSIAVNGRSYEVCGKLGSGGFSEVYLVEDRRSKLKMALKVMVCQEDEQIQRALMEVQLHRRIDHPNVLRLLGSEIRLKAHNPRNEVEYSTTRSKEVLLLFPALTRGSLQDILNHSSLHKEPALSEIDCLQLFQGIVSGVREIHRLGLAHRDIKPANILLSDEFTPIVMDLGSVAPLNMMIQTHQDSMEMIEEAAQFSSAAYRAPELYDDCFRGQLSAA</sequence>
<evidence type="ECO:0000256" key="1">
    <source>
        <dbReference type="ARBA" id="ARBA00012513"/>
    </source>
</evidence>
<comment type="similarity">
    <text evidence="10">Belongs to the protein kinase superfamily.</text>
</comment>
<comment type="catalytic activity">
    <reaction evidence="7">
        <text>L-threonyl-[protein] + ATP = O-phospho-L-threonyl-[protein] + ADP + H(+)</text>
        <dbReference type="Rhea" id="RHEA:46608"/>
        <dbReference type="Rhea" id="RHEA-COMP:11060"/>
        <dbReference type="Rhea" id="RHEA-COMP:11605"/>
        <dbReference type="ChEBI" id="CHEBI:15378"/>
        <dbReference type="ChEBI" id="CHEBI:30013"/>
        <dbReference type="ChEBI" id="CHEBI:30616"/>
        <dbReference type="ChEBI" id="CHEBI:61977"/>
        <dbReference type="ChEBI" id="CHEBI:456216"/>
        <dbReference type="EC" id="2.7.11.1"/>
    </reaction>
</comment>
<dbReference type="InterPro" id="IPR011009">
    <property type="entry name" value="Kinase-like_dom_sf"/>
</dbReference>
<evidence type="ECO:0000256" key="10">
    <source>
        <dbReference type="RuleBase" id="RU000304"/>
    </source>
</evidence>
<keyword evidence="4 9" id="KW-0547">Nucleotide-binding</keyword>
<keyword evidence="6 9" id="KW-0067">ATP-binding</keyword>
<evidence type="ECO:0000256" key="6">
    <source>
        <dbReference type="ARBA" id="ARBA00022840"/>
    </source>
</evidence>
<dbReference type="PANTHER" id="PTHR45998:SF2">
    <property type="entry name" value="SERINE_THREONINE-PROTEIN KINASE 16"/>
    <property type="match status" value="1"/>
</dbReference>
<proteinExistence type="inferred from homology"/>
<accession>A0A1W0A621</accession>
<evidence type="ECO:0000256" key="9">
    <source>
        <dbReference type="PROSITE-ProRule" id="PRU10141"/>
    </source>
</evidence>
<evidence type="ECO:0000256" key="7">
    <source>
        <dbReference type="ARBA" id="ARBA00047899"/>
    </source>
</evidence>
<evidence type="ECO:0000313" key="12">
    <source>
        <dbReference type="EMBL" id="OQS05705.1"/>
    </source>
</evidence>
<keyword evidence="3" id="KW-0808">Transferase</keyword>
<dbReference type="InterPro" id="IPR008271">
    <property type="entry name" value="Ser/Thr_kinase_AS"/>
</dbReference>
<reference evidence="12 13" key="1">
    <citation type="journal article" date="2014" name="Genome Biol. Evol.">
        <title>The secreted proteins of Achlya hypogyna and Thraustotheca clavata identify the ancestral oomycete secretome and reveal gene acquisitions by horizontal gene transfer.</title>
        <authorList>
            <person name="Misner I."/>
            <person name="Blouin N."/>
            <person name="Leonard G."/>
            <person name="Richards T.A."/>
            <person name="Lane C.E."/>
        </authorList>
    </citation>
    <scope>NUCLEOTIDE SEQUENCE [LARGE SCALE GENOMIC DNA]</scope>
    <source>
        <strain evidence="12 13">ATCC 34112</strain>
    </source>
</reference>
<dbReference type="InterPro" id="IPR000719">
    <property type="entry name" value="Prot_kinase_dom"/>
</dbReference>
<dbReference type="SMART" id="SM00220">
    <property type="entry name" value="S_TKc"/>
    <property type="match status" value="1"/>
</dbReference>
<evidence type="ECO:0000256" key="5">
    <source>
        <dbReference type="ARBA" id="ARBA00022777"/>
    </source>
</evidence>
<dbReference type="GO" id="GO:0005737">
    <property type="term" value="C:cytoplasm"/>
    <property type="evidence" value="ECO:0007669"/>
    <property type="project" value="TreeGrafter"/>
</dbReference>
<dbReference type="EC" id="2.7.11.1" evidence="1"/>
<protein>
    <recommendedName>
        <fullName evidence="1">non-specific serine/threonine protein kinase</fullName>
        <ecNumber evidence="1">2.7.11.1</ecNumber>
    </recommendedName>
</protein>
<evidence type="ECO:0000313" key="13">
    <source>
        <dbReference type="Proteomes" id="UP000243217"/>
    </source>
</evidence>
<evidence type="ECO:0000256" key="2">
    <source>
        <dbReference type="ARBA" id="ARBA00022527"/>
    </source>
</evidence>
<feature type="binding site" evidence="9">
    <location>
        <position position="43"/>
    </location>
    <ligand>
        <name>ATP</name>
        <dbReference type="ChEBI" id="CHEBI:30616"/>
    </ligand>
</feature>
<dbReference type="PROSITE" id="PS50011">
    <property type="entry name" value="PROTEIN_KINASE_DOM"/>
    <property type="match status" value="1"/>
</dbReference>
<keyword evidence="5 12" id="KW-0418">Kinase</keyword>
<dbReference type="PROSITE" id="PS00108">
    <property type="entry name" value="PROTEIN_KINASE_ST"/>
    <property type="match status" value="1"/>
</dbReference>
<dbReference type="AlphaFoldDB" id="A0A1W0A621"/>
<dbReference type="SUPFAM" id="SSF56112">
    <property type="entry name" value="Protein kinase-like (PK-like)"/>
    <property type="match status" value="1"/>
</dbReference>
<evidence type="ECO:0000259" key="11">
    <source>
        <dbReference type="PROSITE" id="PS50011"/>
    </source>
</evidence>
<keyword evidence="13" id="KW-1185">Reference proteome</keyword>
<comment type="caution">
    <text evidence="12">The sequence shown here is derived from an EMBL/GenBank/DDBJ whole genome shotgun (WGS) entry which is preliminary data.</text>
</comment>
<dbReference type="InterPro" id="IPR017441">
    <property type="entry name" value="Protein_kinase_ATP_BS"/>
</dbReference>
<feature type="non-terminal residue" evidence="12">
    <location>
        <position position="222"/>
    </location>
</feature>
<comment type="catalytic activity">
    <reaction evidence="8">
        <text>L-seryl-[protein] + ATP = O-phospho-L-seryl-[protein] + ADP + H(+)</text>
        <dbReference type="Rhea" id="RHEA:17989"/>
        <dbReference type="Rhea" id="RHEA-COMP:9863"/>
        <dbReference type="Rhea" id="RHEA-COMP:11604"/>
        <dbReference type="ChEBI" id="CHEBI:15378"/>
        <dbReference type="ChEBI" id="CHEBI:29999"/>
        <dbReference type="ChEBI" id="CHEBI:30616"/>
        <dbReference type="ChEBI" id="CHEBI:83421"/>
        <dbReference type="ChEBI" id="CHEBI:456216"/>
        <dbReference type="EC" id="2.7.11.1"/>
    </reaction>
</comment>
<gene>
    <name evidence="12" type="ORF">THRCLA_02190</name>
</gene>
<evidence type="ECO:0000256" key="4">
    <source>
        <dbReference type="ARBA" id="ARBA00022741"/>
    </source>
</evidence>
<dbReference type="Pfam" id="PF00069">
    <property type="entry name" value="Pkinase"/>
    <property type="match status" value="1"/>
</dbReference>
<evidence type="ECO:0000256" key="3">
    <source>
        <dbReference type="ARBA" id="ARBA00022679"/>
    </source>
</evidence>
<dbReference type="GO" id="GO:0004674">
    <property type="term" value="F:protein serine/threonine kinase activity"/>
    <property type="evidence" value="ECO:0007669"/>
    <property type="project" value="UniProtKB-KW"/>
</dbReference>
<evidence type="ECO:0000256" key="8">
    <source>
        <dbReference type="ARBA" id="ARBA00048679"/>
    </source>
</evidence>
<organism evidence="12 13">
    <name type="scientific">Thraustotheca clavata</name>
    <dbReference type="NCBI Taxonomy" id="74557"/>
    <lineage>
        <taxon>Eukaryota</taxon>
        <taxon>Sar</taxon>
        <taxon>Stramenopiles</taxon>
        <taxon>Oomycota</taxon>
        <taxon>Saprolegniomycetes</taxon>
        <taxon>Saprolegniales</taxon>
        <taxon>Achlyaceae</taxon>
        <taxon>Thraustotheca</taxon>
    </lineage>
</organism>
<dbReference type="OrthoDB" id="248923at2759"/>
<dbReference type="EMBL" id="JNBS01000426">
    <property type="protein sequence ID" value="OQS05705.1"/>
    <property type="molecule type" value="Genomic_DNA"/>
</dbReference>
<keyword evidence="2 10" id="KW-0723">Serine/threonine-protein kinase</keyword>
<dbReference type="Gene3D" id="1.10.510.10">
    <property type="entry name" value="Transferase(Phosphotransferase) domain 1"/>
    <property type="match status" value="1"/>
</dbReference>
<dbReference type="PROSITE" id="PS00107">
    <property type="entry name" value="PROTEIN_KINASE_ATP"/>
    <property type="match status" value="1"/>
</dbReference>
<dbReference type="Proteomes" id="UP000243217">
    <property type="component" value="Unassembled WGS sequence"/>
</dbReference>
<dbReference type="PANTHER" id="PTHR45998">
    <property type="entry name" value="SERINE/THREONINE-PROTEIN KINASE 16"/>
    <property type="match status" value="1"/>
</dbReference>
<dbReference type="InterPro" id="IPR052239">
    <property type="entry name" value="Ser/Thr-specific_kinases"/>
</dbReference>
<feature type="domain" description="Protein kinase" evidence="11">
    <location>
        <begin position="14"/>
        <end position="222"/>
    </location>
</feature>
<dbReference type="GO" id="GO:0005524">
    <property type="term" value="F:ATP binding"/>
    <property type="evidence" value="ECO:0007669"/>
    <property type="project" value="UniProtKB-UniRule"/>
</dbReference>